<dbReference type="EMBL" id="BJWG01000009">
    <property type="protein sequence ID" value="GEL95463.1"/>
    <property type="molecule type" value="Genomic_DNA"/>
</dbReference>
<dbReference type="SMART" id="SM01091">
    <property type="entry name" value="CorC_HlyC"/>
    <property type="match status" value="1"/>
</dbReference>
<dbReference type="AlphaFoldDB" id="A0A511JCM7"/>
<keyword evidence="3" id="KW-1003">Cell membrane</keyword>
<feature type="transmembrane region" description="Helical" evidence="11">
    <location>
        <begin position="7"/>
        <end position="26"/>
    </location>
</feature>
<dbReference type="PROSITE" id="PS51846">
    <property type="entry name" value="CNNM"/>
    <property type="match status" value="1"/>
</dbReference>
<keyword evidence="15" id="KW-1185">Reference proteome</keyword>
<evidence type="ECO:0000259" key="12">
    <source>
        <dbReference type="PROSITE" id="PS51371"/>
    </source>
</evidence>
<sequence>MHVLTEWLLVGLGVVLTLGTAVFVAGEFSLVTLDPGVVEKQIVPDDRRGHSVLRALRELSTQLSGAQVGITATTVLLGYTTQPAVQRLVAELFDGARLSATAVTAIAVVLAVVLVNGFSMLVGELVPKNFAIARPWETARVVAPLQRRFTTALRPVIAFFNGSANWLLRRVGVEPREELAGGRSPQELAALVRRSAEVGTLDESTATLLTNSLDFGGLTAVDVMTDRLRMVAVRREDSAADVVALARRTGHSRFPVIGDSTDDVVGLVHLRRAIGVPYERRGEVPAAALMDEAPRVPETVRLGPLLVELRSHGMQVAVVVDEYGGTSGIVTLEDVVEELVGDVADEHDRRRSHAARQADGSWRVPGVTRPDELHEVTGLRVPDEGPYETLGGLVMAELGRVPTVDDEVVVDGVLLRVVRMAGRRVEQVHVESVAPRPQDTEPDGGRA</sequence>
<evidence type="ECO:0000313" key="15">
    <source>
        <dbReference type="Proteomes" id="UP000321720"/>
    </source>
</evidence>
<dbReference type="Gene3D" id="3.10.580.10">
    <property type="entry name" value="CBS-domain"/>
    <property type="match status" value="1"/>
</dbReference>
<evidence type="ECO:0000256" key="10">
    <source>
        <dbReference type="PROSITE-ProRule" id="PRU01193"/>
    </source>
</evidence>
<feature type="transmembrane region" description="Helical" evidence="11">
    <location>
        <begin position="98"/>
        <end position="122"/>
    </location>
</feature>
<dbReference type="InterPro" id="IPR000644">
    <property type="entry name" value="CBS_dom"/>
</dbReference>
<dbReference type="CDD" id="cd04590">
    <property type="entry name" value="CBS_pair_CorC_HlyC_assoc"/>
    <property type="match status" value="1"/>
</dbReference>
<dbReference type="InterPro" id="IPR002550">
    <property type="entry name" value="CNNM"/>
</dbReference>
<evidence type="ECO:0000313" key="14">
    <source>
        <dbReference type="EMBL" id="GEL95463.1"/>
    </source>
</evidence>
<evidence type="ECO:0000256" key="3">
    <source>
        <dbReference type="ARBA" id="ARBA00022475"/>
    </source>
</evidence>
<organism evidence="14 15">
    <name type="scientific">Cellulomonas composti</name>
    <dbReference type="NCBI Taxonomy" id="266130"/>
    <lineage>
        <taxon>Bacteria</taxon>
        <taxon>Bacillati</taxon>
        <taxon>Actinomycetota</taxon>
        <taxon>Actinomycetes</taxon>
        <taxon>Micrococcales</taxon>
        <taxon>Cellulomonadaceae</taxon>
        <taxon>Cellulomonas</taxon>
    </lineage>
</organism>
<dbReference type="InterPro" id="IPR044751">
    <property type="entry name" value="Ion_transp-like_CBS"/>
</dbReference>
<keyword evidence="7 9" id="KW-0129">CBS domain</keyword>
<feature type="domain" description="CBS" evidence="12">
    <location>
        <begin position="289"/>
        <end position="349"/>
    </location>
</feature>
<gene>
    <name evidence="14" type="ORF">CCO02nite_21210</name>
</gene>
<evidence type="ECO:0000256" key="5">
    <source>
        <dbReference type="ARBA" id="ARBA00022737"/>
    </source>
</evidence>
<dbReference type="InterPro" id="IPR051676">
    <property type="entry name" value="UPF0053_domain"/>
</dbReference>
<comment type="subcellular location">
    <subcellularLocation>
        <location evidence="1">Cell membrane</location>
        <topology evidence="1">Multi-pass membrane protein</topology>
    </subcellularLocation>
</comment>
<dbReference type="SUPFAM" id="SSF56176">
    <property type="entry name" value="FAD-binding/transporter-associated domain-like"/>
    <property type="match status" value="1"/>
</dbReference>
<dbReference type="InterPro" id="IPR016169">
    <property type="entry name" value="FAD-bd_PCMH_sub2"/>
</dbReference>
<dbReference type="Proteomes" id="UP000321720">
    <property type="component" value="Unassembled WGS sequence"/>
</dbReference>
<name>A0A511JCM7_9CELL</name>
<comment type="similarity">
    <text evidence="2">Belongs to the UPF0053 family.</text>
</comment>
<evidence type="ECO:0000256" key="2">
    <source>
        <dbReference type="ARBA" id="ARBA00006337"/>
    </source>
</evidence>
<dbReference type="InterPro" id="IPR036318">
    <property type="entry name" value="FAD-bd_PCMH-like_sf"/>
</dbReference>
<evidence type="ECO:0000256" key="9">
    <source>
        <dbReference type="PROSITE-ProRule" id="PRU00703"/>
    </source>
</evidence>
<feature type="domain" description="CNNM transmembrane" evidence="13">
    <location>
        <begin position="2"/>
        <end position="205"/>
    </location>
</feature>
<proteinExistence type="inferred from homology"/>
<dbReference type="PANTHER" id="PTHR43099:SF6">
    <property type="entry name" value="UPF0053 PROTEIN RV1842C"/>
    <property type="match status" value="1"/>
</dbReference>
<keyword evidence="4 10" id="KW-0812">Transmembrane</keyword>
<dbReference type="PROSITE" id="PS51371">
    <property type="entry name" value="CBS"/>
    <property type="match status" value="2"/>
</dbReference>
<dbReference type="Pfam" id="PF00571">
    <property type="entry name" value="CBS"/>
    <property type="match status" value="2"/>
</dbReference>
<keyword evidence="6 10" id="KW-1133">Transmembrane helix</keyword>
<keyword evidence="8 10" id="KW-0472">Membrane</keyword>
<evidence type="ECO:0000259" key="13">
    <source>
        <dbReference type="PROSITE" id="PS51846"/>
    </source>
</evidence>
<keyword evidence="5" id="KW-0677">Repeat</keyword>
<dbReference type="PANTHER" id="PTHR43099">
    <property type="entry name" value="UPF0053 PROTEIN YRKA"/>
    <property type="match status" value="1"/>
</dbReference>
<dbReference type="Gene3D" id="3.30.465.10">
    <property type="match status" value="1"/>
</dbReference>
<dbReference type="GO" id="GO:0005886">
    <property type="term" value="C:plasma membrane"/>
    <property type="evidence" value="ECO:0007669"/>
    <property type="project" value="UniProtKB-SubCell"/>
</dbReference>
<dbReference type="InterPro" id="IPR005170">
    <property type="entry name" value="Transptr-assoc_dom"/>
</dbReference>
<dbReference type="SMART" id="SM00116">
    <property type="entry name" value="CBS"/>
    <property type="match status" value="2"/>
</dbReference>
<dbReference type="InterPro" id="IPR046342">
    <property type="entry name" value="CBS_dom_sf"/>
</dbReference>
<dbReference type="SUPFAM" id="SSF54631">
    <property type="entry name" value="CBS-domain pair"/>
    <property type="match status" value="1"/>
</dbReference>
<evidence type="ECO:0000256" key="8">
    <source>
        <dbReference type="ARBA" id="ARBA00023136"/>
    </source>
</evidence>
<evidence type="ECO:0000256" key="7">
    <source>
        <dbReference type="ARBA" id="ARBA00023122"/>
    </source>
</evidence>
<evidence type="ECO:0000256" key="6">
    <source>
        <dbReference type="ARBA" id="ARBA00022989"/>
    </source>
</evidence>
<comment type="caution">
    <text evidence="14">The sequence shown here is derived from an EMBL/GenBank/DDBJ whole genome shotgun (WGS) entry which is preliminary data.</text>
</comment>
<accession>A0A511JCM7</accession>
<dbReference type="GO" id="GO:0050660">
    <property type="term" value="F:flavin adenine dinucleotide binding"/>
    <property type="evidence" value="ECO:0007669"/>
    <property type="project" value="InterPro"/>
</dbReference>
<evidence type="ECO:0000256" key="4">
    <source>
        <dbReference type="ARBA" id="ARBA00022692"/>
    </source>
</evidence>
<evidence type="ECO:0000256" key="11">
    <source>
        <dbReference type="SAM" id="Phobius"/>
    </source>
</evidence>
<evidence type="ECO:0000256" key="1">
    <source>
        <dbReference type="ARBA" id="ARBA00004651"/>
    </source>
</evidence>
<protein>
    <submittedName>
        <fullName evidence="14">Membrane protein</fullName>
    </submittedName>
</protein>
<reference evidence="14 15" key="1">
    <citation type="submission" date="2019-07" db="EMBL/GenBank/DDBJ databases">
        <title>Whole genome shotgun sequence of Cellulomonas composti NBRC 100758.</title>
        <authorList>
            <person name="Hosoyama A."/>
            <person name="Uohara A."/>
            <person name="Ohji S."/>
            <person name="Ichikawa N."/>
        </authorList>
    </citation>
    <scope>NUCLEOTIDE SEQUENCE [LARGE SCALE GENOMIC DNA]</scope>
    <source>
        <strain evidence="14 15">NBRC 100758</strain>
    </source>
</reference>
<feature type="domain" description="CBS" evidence="12">
    <location>
        <begin position="224"/>
        <end position="284"/>
    </location>
</feature>
<dbReference type="Pfam" id="PF01595">
    <property type="entry name" value="CNNM"/>
    <property type="match status" value="1"/>
</dbReference>
<dbReference type="Pfam" id="PF03471">
    <property type="entry name" value="CorC_HlyC"/>
    <property type="match status" value="1"/>
</dbReference>